<dbReference type="PROSITE" id="PS51186">
    <property type="entry name" value="GNAT"/>
    <property type="match status" value="1"/>
</dbReference>
<evidence type="ECO:0000313" key="5">
    <source>
        <dbReference type="Proteomes" id="UP000484255"/>
    </source>
</evidence>
<dbReference type="InterPro" id="IPR016181">
    <property type="entry name" value="Acyl_CoA_acyltransferase"/>
</dbReference>
<organism evidence="4 5">
    <name type="scientific">Ideonella livida</name>
    <dbReference type="NCBI Taxonomy" id="2707176"/>
    <lineage>
        <taxon>Bacteria</taxon>
        <taxon>Pseudomonadati</taxon>
        <taxon>Pseudomonadota</taxon>
        <taxon>Betaproteobacteria</taxon>
        <taxon>Burkholderiales</taxon>
        <taxon>Sphaerotilaceae</taxon>
        <taxon>Ideonella</taxon>
    </lineage>
</organism>
<keyword evidence="1 4" id="KW-0808">Transferase</keyword>
<feature type="domain" description="N-acetyltransferase" evidence="3">
    <location>
        <begin position="18"/>
        <end position="172"/>
    </location>
</feature>
<proteinExistence type="predicted"/>
<dbReference type="AlphaFoldDB" id="A0A7C9PHQ1"/>
<protein>
    <submittedName>
        <fullName evidence="4">GNAT family N-acetyltransferase</fullName>
    </submittedName>
</protein>
<accession>A0A7C9PHQ1</accession>
<sequence>MPPLAHPSASASASALTLHTAPADFADWTGLLALLQASFAYMEGRIDPPSSLHRLDAAALADKARHETLLTATNAQGRLIGCAFADLRPEVVYVGKLAVDAAARGQGVARALCAAADTLARQHGRPHLELQTRVELVENQATFAALGFETVARTAHPGYDRITSLTMRRPVAPASSPAPGG</sequence>
<keyword evidence="5" id="KW-1185">Reference proteome</keyword>
<dbReference type="GO" id="GO:0016747">
    <property type="term" value="F:acyltransferase activity, transferring groups other than amino-acyl groups"/>
    <property type="evidence" value="ECO:0007669"/>
    <property type="project" value="InterPro"/>
</dbReference>
<comment type="caution">
    <text evidence="4">The sequence shown here is derived from an EMBL/GenBank/DDBJ whole genome shotgun (WGS) entry which is preliminary data.</text>
</comment>
<keyword evidence="2" id="KW-0012">Acyltransferase</keyword>
<dbReference type="SUPFAM" id="SSF55729">
    <property type="entry name" value="Acyl-CoA N-acyltransferases (Nat)"/>
    <property type="match status" value="1"/>
</dbReference>
<dbReference type="PANTHER" id="PTHR43877">
    <property type="entry name" value="AMINOALKYLPHOSPHONATE N-ACETYLTRANSFERASE-RELATED-RELATED"/>
    <property type="match status" value="1"/>
</dbReference>
<dbReference type="Gene3D" id="3.40.630.30">
    <property type="match status" value="1"/>
</dbReference>
<dbReference type="Pfam" id="PF00583">
    <property type="entry name" value="Acetyltransf_1"/>
    <property type="match status" value="1"/>
</dbReference>
<reference evidence="4 5" key="1">
    <citation type="submission" date="2020-02" db="EMBL/GenBank/DDBJ databases">
        <title>Ideonella bacterium strain TBM-1.</title>
        <authorList>
            <person name="Chen W.-M."/>
        </authorList>
    </citation>
    <scope>NUCLEOTIDE SEQUENCE [LARGE SCALE GENOMIC DNA]</scope>
    <source>
        <strain evidence="4 5">TBM-1</strain>
    </source>
</reference>
<evidence type="ECO:0000313" key="4">
    <source>
        <dbReference type="EMBL" id="NDY92048.1"/>
    </source>
</evidence>
<evidence type="ECO:0000256" key="1">
    <source>
        <dbReference type="ARBA" id="ARBA00022679"/>
    </source>
</evidence>
<evidence type="ECO:0000256" key="2">
    <source>
        <dbReference type="ARBA" id="ARBA00023315"/>
    </source>
</evidence>
<dbReference type="EMBL" id="JAAGOH010000014">
    <property type="protein sequence ID" value="NDY92048.1"/>
    <property type="molecule type" value="Genomic_DNA"/>
</dbReference>
<name>A0A7C9PHQ1_9BURK</name>
<gene>
    <name evidence="4" type="ORF">G3A44_12700</name>
</gene>
<dbReference type="Proteomes" id="UP000484255">
    <property type="component" value="Unassembled WGS sequence"/>
</dbReference>
<dbReference type="InterPro" id="IPR000182">
    <property type="entry name" value="GNAT_dom"/>
</dbReference>
<evidence type="ECO:0000259" key="3">
    <source>
        <dbReference type="PROSITE" id="PS51186"/>
    </source>
</evidence>
<dbReference type="CDD" id="cd04301">
    <property type="entry name" value="NAT_SF"/>
    <property type="match status" value="1"/>
</dbReference>
<dbReference type="RefSeq" id="WP_163457899.1">
    <property type="nucleotide sequence ID" value="NZ_JAAGOH010000014.1"/>
</dbReference>
<dbReference type="InterPro" id="IPR050832">
    <property type="entry name" value="Bact_Acetyltransf"/>
</dbReference>